<accession>A0A1H4YHX7</accession>
<evidence type="ECO:0000313" key="2">
    <source>
        <dbReference type="Proteomes" id="UP000182179"/>
    </source>
</evidence>
<dbReference type="Gene3D" id="3.40.720.10">
    <property type="entry name" value="Alkaline Phosphatase, subunit A"/>
    <property type="match status" value="1"/>
</dbReference>
<protein>
    <submittedName>
        <fullName evidence="1">Type I phosphodiesterase / nucleotide pyrophosphatase</fullName>
    </submittedName>
</protein>
<dbReference type="InterPro" id="IPR017850">
    <property type="entry name" value="Alkaline_phosphatase_core_sf"/>
</dbReference>
<name>A0A1H4YHX7_9PSED</name>
<proteinExistence type="predicted"/>
<dbReference type="InterPro" id="IPR002591">
    <property type="entry name" value="Phosphodiest/P_Trfase"/>
</dbReference>
<organism evidence="1 2">
    <name type="scientific">Pseudomonas costantinii</name>
    <dbReference type="NCBI Taxonomy" id="168469"/>
    <lineage>
        <taxon>Bacteria</taxon>
        <taxon>Pseudomonadati</taxon>
        <taxon>Pseudomonadota</taxon>
        <taxon>Gammaproteobacteria</taxon>
        <taxon>Pseudomonadales</taxon>
        <taxon>Pseudomonadaceae</taxon>
        <taxon>Pseudomonas</taxon>
    </lineage>
</organism>
<dbReference type="RefSeq" id="WP_074851410.1">
    <property type="nucleotide sequence ID" value="NZ_FNTS01000002.1"/>
</dbReference>
<dbReference type="EMBL" id="FNTS01000002">
    <property type="protein sequence ID" value="SED16850.1"/>
    <property type="molecule type" value="Genomic_DNA"/>
</dbReference>
<dbReference type="Proteomes" id="UP000182179">
    <property type="component" value="Unassembled WGS sequence"/>
</dbReference>
<dbReference type="Pfam" id="PF01663">
    <property type="entry name" value="Phosphodiest"/>
    <property type="match status" value="1"/>
</dbReference>
<gene>
    <name evidence="1" type="ORF">SAMN04515675_0110</name>
</gene>
<evidence type="ECO:0000313" key="1">
    <source>
        <dbReference type="EMBL" id="SED16850.1"/>
    </source>
</evidence>
<sequence>MTMEGQKLKLLVFGVDGASYEVLGHLMARGLLPNFNALRERSSSGALQSTFPPHTAPGWASIFTGVSPGAHGIYQFWATQSKDYQFRAMNASDYGGDPIAFNGDRELSQVIFREEDC</sequence>
<reference evidence="1 2" key="1">
    <citation type="submission" date="2016-10" db="EMBL/GenBank/DDBJ databases">
        <authorList>
            <person name="Varghese N."/>
            <person name="Submissions S."/>
        </authorList>
    </citation>
    <scope>NUCLEOTIDE SEQUENCE [LARGE SCALE GENOMIC DNA]</scope>
    <source>
        <strain evidence="1 2">BS2773</strain>
    </source>
</reference>
<keyword evidence="2" id="KW-1185">Reference proteome</keyword>
<dbReference type="SUPFAM" id="SSF53649">
    <property type="entry name" value="Alkaline phosphatase-like"/>
    <property type="match status" value="1"/>
</dbReference>
<comment type="caution">
    <text evidence="1">The sequence shown here is derived from an EMBL/GenBank/DDBJ whole genome shotgun (WGS) entry which is preliminary data.</text>
</comment>